<evidence type="ECO:0000256" key="1">
    <source>
        <dbReference type="SAM" id="MobiDB-lite"/>
    </source>
</evidence>
<dbReference type="AlphaFoldDB" id="A0AAX4P6L7"/>
<dbReference type="GO" id="GO:0005802">
    <property type="term" value="C:trans-Golgi network"/>
    <property type="evidence" value="ECO:0007669"/>
    <property type="project" value="TreeGrafter"/>
</dbReference>
<feature type="region of interest" description="Disordered" evidence="1">
    <location>
        <begin position="226"/>
        <end position="255"/>
    </location>
</feature>
<protein>
    <submittedName>
        <fullName evidence="3">Subunit of trafficking protein particle complex II</fullName>
    </submittedName>
</protein>
<feature type="domain" description="Trs120/TRAPPC9 N-terminal" evidence="2">
    <location>
        <begin position="25"/>
        <end position="359"/>
    </location>
</feature>
<sequence>MARFQSAGLVESRMDFLSCGDATVAILPVGQAPDARFWKYAELIASDGEVDLHSVQAFYQEKQKSPFSNLPWGHGAMRLKFQVDVSSLLRREESNILQDIKQYGNRRRTFGVVGICSCTRCPDVSKAYEEFLEASRMYPNACALRCLMFDPSNDQVEQDHATETHMIMVPPSAGEALGQHVETVMQDFCAVLVMGLEQLALKADACDIPSRRLSFRRASLGGEGEESLQARLASPAGAEGGQHSQPGPSGRGRDLLNSSKEILRRAPELAQGGEAFISRMTANPKDDNAKRLKKRKLASVQRDIGFYCLASGSPVDALRHFSTSVELSQGVADFRVTVAALEGYLCSLLLLKQSYLKNQAVEEDSQMVWKSEELVSIEEILDLILLNLKLASSEDLSIATLIKYARYLSQNIGAPSAQEAGMDALVLKQRAQRRRNLMAEIIQDVREYEGVNMLDTVVLNLELSVLFEELGHFRQQIFSLRKASQTVREMLKAADLRADGPGSSGIQALAFNMIFSHRSEACRKTLAKFKTYLKSEDECTRVRRLYAKKGGSTFAGLACHLECRDRSRSTRIFAENQSSGSGPFLFSPKSKDKDRELLESNTDRIVWVAGEQSEILLRFHAQHAGGNADVLRQIDISRLRLCFESGANVMTSFASLGTRRIGRQMFLEVKVAVVPLDARELRMERVLVTENQHGGTVEHKIEFENLKRPLNIMVVKRLPMLAARLVENGSSLCSEIQMYENEQKELSMDLTNIGAAAIRRLEVASTVPDLDDCAGPPLSLDHEIIILEKGGELKSGDSARVKILLSAKEIAGGSCARTLSTQVNFTVLLSETSKEESKFSKTSRTIIRTHNMNITVLVHPGLVLDRVFLPGDDMLRNIGSQGTCVELSNRSSEDLEVCQDLADESDKDAGGESRQLLAKSKRTQKHLLRLPAEDLGDLSLRWRNLHGDRRGQIKLGGMNLISYPCAGRICMMGGDRGKVCTKKATAFEVRVSSQAQQNTSCSFQVKCLREDGSSASAADAILTGITSFSDLVVTTDAEEESVAKFGAYFLRQGKYTFVLTGKEPDGVLYSERLSVEVS</sequence>
<keyword evidence="4" id="KW-1185">Reference proteome</keyword>
<evidence type="ECO:0000313" key="3">
    <source>
        <dbReference type="EMBL" id="WZN61748.1"/>
    </source>
</evidence>
<dbReference type="PANTHER" id="PTHR21512">
    <property type="entry name" value="TRAFFICKING PROTEIN PARTICLE COMPLEX SUBUNIT 9"/>
    <property type="match status" value="1"/>
</dbReference>
<reference evidence="3 4" key="1">
    <citation type="submission" date="2024-03" db="EMBL/GenBank/DDBJ databases">
        <title>Complete genome sequence of the green alga Chloropicon roscoffensis RCC1871.</title>
        <authorList>
            <person name="Lemieux C."/>
            <person name="Pombert J.-F."/>
            <person name="Otis C."/>
            <person name="Turmel M."/>
        </authorList>
    </citation>
    <scope>NUCLEOTIDE SEQUENCE [LARGE SCALE GENOMIC DNA]</scope>
    <source>
        <strain evidence="3 4">RCC1871</strain>
    </source>
</reference>
<dbReference type="Proteomes" id="UP001472866">
    <property type="component" value="Chromosome 04"/>
</dbReference>
<dbReference type="InterPro" id="IPR058563">
    <property type="entry name" value="Trs120_TRAPPC9_N"/>
</dbReference>
<dbReference type="InterPro" id="IPR013935">
    <property type="entry name" value="Trs120_TRAPPC9"/>
</dbReference>
<name>A0AAX4P6L7_9CHLO</name>
<proteinExistence type="predicted"/>
<dbReference type="Pfam" id="PF08626">
    <property type="entry name" value="TRAPPC9-Trs120"/>
    <property type="match status" value="1"/>
</dbReference>
<dbReference type="PANTHER" id="PTHR21512:SF5">
    <property type="entry name" value="TRAFFICKING PROTEIN PARTICLE COMPLEX SUBUNIT 9"/>
    <property type="match status" value="1"/>
</dbReference>
<organism evidence="3 4">
    <name type="scientific">Chloropicon roscoffensis</name>
    <dbReference type="NCBI Taxonomy" id="1461544"/>
    <lineage>
        <taxon>Eukaryota</taxon>
        <taxon>Viridiplantae</taxon>
        <taxon>Chlorophyta</taxon>
        <taxon>Chloropicophyceae</taxon>
        <taxon>Chloropicales</taxon>
        <taxon>Chloropicaceae</taxon>
        <taxon>Chloropicon</taxon>
    </lineage>
</organism>
<evidence type="ECO:0000259" key="2">
    <source>
        <dbReference type="Pfam" id="PF08626"/>
    </source>
</evidence>
<accession>A0AAX4P6L7</accession>
<gene>
    <name evidence="3" type="ORF">HKI87_04g32830</name>
</gene>
<dbReference type="EMBL" id="CP151504">
    <property type="protein sequence ID" value="WZN61748.1"/>
    <property type="molecule type" value="Genomic_DNA"/>
</dbReference>
<evidence type="ECO:0000313" key="4">
    <source>
        <dbReference type="Proteomes" id="UP001472866"/>
    </source>
</evidence>